<evidence type="ECO:0000256" key="1">
    <source>
        <dbReference type="SAM" id="MobiDB-lite"/>
    </source>
</evidence>
<dbReference type="SUPFAM" id="SSF75005">
    <property type="entry name" value="Arabinanase/levansucrase/invertase"/>
    <property type="match status" value="1"/>
</dbReference>
<protein>
    <recommendedName>
        <fullName evidence="5">Glycosyl hydrolases family 43</fullName>
    </recommendedName>
</protein>
<organism evidence="3 4">
    <name type="scientific">Haloechinothrix alba</name>
    <dbReference type="NCBI Taxonomy" id="664784"/>
    <lineage>
        <taxon>Bacteria</taxon>
        <taxon>Bacillati</taxon>
        <taxon>Actinomycetota</taxon>
        <taxon>Actinomycetes</taxon>
        <taxon>Pseudonocardiales</taxon>
        <taxon>Pseudonocardiaceae</taxon>
        <taxon>Haloechinothrix</taxon>
    </lineage>
</organism>
<dbReference type="InterPro" id="IPR023296">
    <property type="entry name" value="Glyco_hydro_beta-prop_sf"/>
</dbReference>
<dbReference type="AlphaFoldDB" id="A0A238X0T3"/>
<evidence type="ECO:0000313" key="4">
    <source>
        <dbReference type="Proteomes" id="UP000198348"/>
    </source>
</evidence>
<keyword evidence="4" id="KW-1185">Reference proteome</keyword>
<dbReference type="Gene3D" id="2.115.10.20">
    <property type="entry name" value="Glycosyl hydrolase domain, family 43"/>
    <property type="match status" value="1"/>
</dbReference>
<evidence type="ECO:0000256" key="2">
    <source>
        <dbReference type="SAM" id="SignalP"/>
    </source>
</evidence>
<sequence length="520" mass="54914">MGVRASVARRVRVVAALVACASVFAACTTIGPVEVQRDRTATDGSQAIAGSVANPTGAGEAGGTVALETEHHRRSDGVVAEGGAGAPYNYAPTVMLDGDDARMWWCSQYNTAYPAGDDIVYGVDAGDGGNTGTAGRFTGPGGGIPEVVFSGNPGAFDGKHTCDPSVIKVDGVYYLYYTGADGDHDFVNAIGLATSEDGRTWRRAGDGEPILRPGRDITRDNTYGAGQPAVAHVDGWFYLVFTDTTGLAAGWNGAGQFVLRSPDPAFGSGLEALGPDGFVPVEGTEQLRAHAVLDAFSVDLMWVDVLDAFAVAHQTADGTSLTFFDRDFSTTPYDPVVIEGPWQEGPGLVRTPQGHAPRAEHDPCGTVPVDVVRAARDEHAPTDLRRFGLDITGVEGCGDRRRAGRVLDGYAMPSPERTMDLVVDGALVRVERRVVAEQLAERVLDERPERLAELPVAARLDAGAPLLYSPNAGRGVLLDDGRLWSLSTEQAGQLRELNDSAGRTVSDSRWSSYPEGPSLG</sequence>
<dbReference type="PROSITE" id="PS51257">
    <property type="entry name" value="PROKAR_LIPOPROTEIN"/>
    <property type="match status" value="1"/>
</dbReference>
<accession>A0A238X0T3</accession>
<reference evidence="3 4" key="1">
    <citation type="submission" date="2017-06" db="EMBL/GenBank/DDBJ databases">
        <authorList>
            <person name="Kim H.J."/>
            <person name="Triplett B.A."/>
        </authorList>
    </citation>
    <scope>NUCLEOTIDE SEQUENCE [LARGE SCALE GENOMIC DNA]</scope>
    <source>
        <strain evidence="3 4">DSM 45207</strain>
    </source>
</reference>
<evidence type="ECO:0008006" key="5">
    <source>
        <dbReference type="Google" id="ProtNLM"/>
    </source>
</evidence>
<keyword evidence="2" id="KW-0732">Signal</keyword>
<dbReference type="OrthoDB" id="3657989at2"/>
<feature type="region of interest" description="Disordered" evidence="1">
    <location>
        <begin position="497"/>
        <end position="520"/>
    </location>
</feature>
<gene>
    <name evidence="3" type="ORF">SAMN06265360_10865</name>
</gene>
<feature type="compositionally biased region" description="Polar residues" evidence="1">
    <location>
        <begin position="501"/>
        <end position="511"/>
    </location>
</feature>
<feature type="signal peptide" evidence="2">
    <location>
        <begin position="1"/>
        <end position="25"/>
    </location>
</feature>
<dbReference type="EMBL" id="FZNW01000008">
    <property type="protein sequence ID" value="SNR51489.1"/>
    <property type="molecule type" value="Genomic_DNA"/>
</dbReference>
<dbReference type="RefSeq" id="WP_089301128.1">
    <property type="nucleotide sequence ID" value="NZ_FZNW01000008.1"/>
</dbReference>
<dbReference type="Proteomes" id="UP000198348">
    <property type="component" value="Unassembled WGS sequence"/>
</dbReference>
<proteinExistence type="predicted"/>
<evidence type="ECO:0000313" key="3">
    <source>
        <dbReference type="EMBL" id="SNR51489.1"/>
    </source>
</evidence>
<feature type="chain" id="PRO_5012986289" description="Glycosyl hydrolases family 43" evidence="2">
    <location>
        <begin position="26"/>
        <end position="520"/>
    </location>
</feature>
<name>A0A238X0T3_9PSEU</name>